<evidence type="ECO:0000256" key="12">
    <source>
        <dbReference type="ARBA" id="ARBA00023204"/>
    </source>
</evidence>
<keyword evidence="9" id="KW-0269">Exonuclease</keyword>
<evidence type="ECO:0000256" key="7">
    <source>
        <dbReference type="ARBA" id="ARBA00022763"/>
    </source>
</evidence>
<dbReference type="Pfam" id="PF02739">
    <property type="entry name" value="5_3_exonuc_N"/>
    <property type="match status" value="1"/>
</dbReference>
<dbReference type="NCBIfam" id="TIGR00593">
    <property type="entry name" value="pola"/>
    <property type="match status" value="1"/>
</dbReference>
<keyword evidence="6" id="KW-0540">Nuclease</keyword>
<evidence type="ECO:0000256" key="9">
    <source>
        <dbReference type="ARBA" id="ARBA00022839"/>
    </source>
</evidence>
<comment type="similarity">
    <text evidence="1">Belongs to the DNA polymerase type-A family.</text>
</comment>
<dbReference type="InterPro" id="IPR001098">
    <property type="entry name" value="DNA-dir_DNA_pol_A_palm_dom"/>
</dbReference>
<dbReference type="Gene3D" id="1.10.150.20">
    <property type="entry name" value="5' to 3' exonuclease, C-terminal subdomain"/>
    <property type="match status" value="2"/>
</dbReference>
<evidence type="ECO:0000256" key="4">
    <source>
        <dbReference type="ARBA" id="ARBA00022695"/>
    </source>
</evidence>
<evidence type="ECO:0000256" key="11">
    <source>
        <dbReference type="ARBA" id="ARBA00023125"/>
    </source>
</evidence>
<comment type="catalytic activity">
    <reaction evidence="13">
        <text>DNA(n) + a 2'-deoxyribonucleoside 5'-triphosphate = DNA(n+1) + diphosphate</text>
        <dbReference type="Rhea" id="RHEA:22508"/>
        <dbReference type="Rhea" id="RHEA-COMP:17339"/>
        <dbReference type="Rhea" id="RHEA-COMP:17340"/>
        <dbReference type="ChEBI" id="CHEBI:33019"/>
        <dbReference type="ChEBI" id="CHEBI:61560"/>
        <dbReference type="ChEBI" id="CHEBI:173112"/>
        <dbReference type="EC" id="2.7.7.7"/>
    </reaction>
</comment>
<keyword evidence="5" id="KW-0235">DNA replication</keyword>
<evidence type="ECO:0000256" key="3">
    <source>
        <dbReference type="ARBA" id="ARBA00022679"/>
    </source>
</evidence>
<dbReference type="GO" id="GO:0006261">
    <property type="term" value="P:DNA-templated DNA replication"/>
    <property type="evidence" value="ECO:0007669"/>
    <property type="project" value="InterPro"/>
</dbReference>
<dbReference type="InterPro" id="IPR054690">
    <property type="entry name" value="DNA_polI_exonuclease"/>
</dbReference>
<dbReference type="PANTHER" id="PTHR10133">
    <property type="entry name" value="DNA POLYMERASE I"/>
    <property type="match status" value="1"/>
</dbReference>
<dbReference type="EC" id="2.7.7.7" evidence="2"/>
<dbReference type="CDD" id="cd09859">
    <property type="entry name" value="PIN_53EXO"/>
    <property type="match status" value="1"/>
</dbReference>
<dbReference type="InterPro" id="IPR019760">
    <property type="entry name" value="DNA-dir_DNA_pol_A_CS"/>
</dbReference>
<dbReference type="SUPFAM" id="SSF47807">
    <property type="entry name" value="5' to 3' exonuclease, C-terminal subdomain"/>
    <property type="match status" value="1"/>
</dbReference>
<feature type="coiled-coil region" evidence="14">
    <location>
        <begin position="204"/>
        <end position="234"/>
    </location>
</feature>
<dbReference type="FunFam" id="1.20.1060.10:FF:000001">
    <property type="entry name" value="DNA polymerase I"/>
    <property type="match status" value="1"/>
</dbReference>
<dbReference type="SMART" id="SM00482">
    <property type="entry name" value="POLAc"/>
    <property type="match status" value="1"/>
</dbReference>
<evidence type="ECO:0000256" key="5">
    <source>
        <dbReference type="ARBA" id="ARBA00022705"/>
    </source>
</evidence>
<protein>
    <recommendedName>
        <fullName evidence="2">DNA-directed DNA polymerase</fullName>
        <ecNumber evidence="2">2.7.7.7</ecNumber>
    </recommendedName>
</protein>
<evidence type="ECO:0000259" key="15">
    <source>
        <dbReference type="SMART" id="SM00475"/>
    </source>
</evidence>
<dbReference type="GO" id="GO:0003887">
    <property type="term" value="F:DNA-directed DNA polymerase activity"/>
    <property type="evidence" value="ECO:0007669"/>
    <property type="project" value="UniProtKB-KW"/>
</dbReference>
<keyword evidence="12" id="KW-0234">DNA repair</keyword>
<dbReference type="SUPFAM" id="SSF53098">
    <property type="entry name" value="Ribonuclease H-like"/>
    <property type="match status" value="1"/>
</dbReference>
<organism evidence="17">
    <name type="scientific">marine sediment metagenome</name>
    <dbReference type="NCBI Taxonomy" id="412755"/>
    <lineage>
        <taxon>unclassified sequences</taxon>
        <taxon>metagenomes</taxon>
        <taxon>ecological metagenomes</taxon>
    </lineage>
</organism>
<proteinExistence type="inferred from homology"/>
<dbReference type="GO" id="GO:0003677">
    <property type="term" value="F:DNA binding"/>
    <property type="evidence" value="ECO:0007669"/>
    <property type="project" value="UniProtKB-KW"/>
</dbReference>
<evidence type="ECO:0000256" key="8">
    <source>
        <dbReference type="ARBA" id="ARBA00022801"/>
    </source>
</evidence>
<dbReference type="CDD" id="cd08637">
    <property type="entry name" value="DNA_pol_A_pol_I_C"/>
    <property type="match status" value="1"/>
</dbReference>
<reference evidence="17" key="1">
    <citation type="journal article" date="2015" name="Nature">
        <title>Complex archaea that bridge the gap between prokaryotes and eukaryotes.</title>
        <authorList>
            <person name="Spang A."/>
            <person name="Saw J.H."/>
            <person name="Jorgensen S.L."/>
            <person name="Zaremba-Niedzwiedzka K."/>
            <person name="Martijn J."/>
            <person name="Lind A.E."/>
            <person name="van Eijk R."/>
            <person name="Schleper C."/>
            <person name="Guy L."/>
            <person name="Ettema T.J."/>
        </authorList>
    </citation>
    <scope>NUCLEOTIDE SEQUENCE</scope>
</reference>
<dbReference type="InterPro" id="IPR002298">
    <property type="entry name" value="DNA_polymerase_A"/>
</dbReference>
<evidence type="ECO:0000256" key="13">
    <source>
        <dbReference type="ARBA" id="ARBA00049244"/>
    </source>
</evidence>
<evidence type="ECO:0000313" key="17">
    <source>
        <dbReference type="EMBL" id="KKM90853.1"/>
    </source>
</evidence>
<dbReference type="Pfam" id="PF01367">
    <property type="entry name" value="5_3_exonuc"/>
    <property type="match status" value="1"/>
</dbReference>
<dbReference type="NCBIfam" id="NF004397">
    <property type="entry name" value="PRK05755.1"/>
    <property type="match status" value="1"/>
</dbReference>
<evidence type="ECO:0000256" key="2">
    <source>
        <dbReference type="ARBA" id="ARBA00012417"/>
    </source>
</evidence>
<keyword evidence="11" id="KW-0238">DNA-binding</keyword>
<dbReference type="SUPFAM" id="SSF56672">
    <property type="entry name" value="DNA/RNA polymerases"/>
    <property type="match status" value="1"/>
</dbReference>
<dbReference type="SMART" id="SM00279">
    <property type="entry name" value="HhH2"/>
    <property type="match status" value="1"/>
</dbReference>
<dbReference type="InterPro" id="IPR020045">
    <property type="entry name" value="DNA_polI_H3TH"/>
</dbReference>
<dbReference type="FunFam" id="1.10.150.20:FF:000002">
    <property type="entry name" value="DNA polymerase I"/>
    <property type="match status" value="1"/>
</dbReference>
<dbReference type="SUPFAM" id="SSF88723">
    <property type="entry name" value="PIN domain-like"/>
    <property type="match status" value="1"/>
</dbReference>
<dbReference type="InterPro" id="IPR036279">
    <property type="entry name" value="5-3_exonuclease_C_sf"/>
</dbReference>
<comment type="caution">
    <text evidence="17">The sequence shown here is derived from an EMBL/GenBank/DDBJ whole genome shotgun (WGS) entry which is preliminary data.</text>
</comment>
<dbReference type="InterPro" id="IPR012337">
    <property type="entry name" value="RNaseH-like_sf"/>
</dbReference>
<feature type="domain" description="DNA-directed DNA polymerase family A palm" evidence="16">
    <location>
        <begin position="619"/>
        <end position="825"/>
    </location>
</feature>
<dbReference type="InterPro" id="IPR018320">
    <property type="entry name" value="DNA_polymerase_1"/>
</dbReference>
<dbReference type="AlphaFoldDB" id="A0A0F9LBR5"/>
<feature type="domain" description="5'-3' exonuclease" evidence="15">
    <location>
        <begin position="3"/>
        <end position="264"/>
    </location>
</feature>
<dbReference type="PRINTS" id="PR00868">
    <property type="entry name" value="DNAPOLI"/>
</dbReference>
<keyword evidence="10" id="KW-0239">DNA-directed DNA polymerase</keyword>
<keyword evidence="3" id="KW-0808">Transferase</keyword>
<dbReference type="Pfam" id="PF00476">
    <property type="entry name" value="DNA_pol_A"/>
    <property type="match status" value="1"/>
</dbReference>
<dbReference type="Pfam" id="PF22619">
    <property type="entry name" value="DNA_polI_exo1"/>
    <property type="match status" value="1"/>
</dbReference>
<dbReference type="EMBL" id="LAZR01006618">
    <property type="protein sequence ID" value="KKM90853.1"/>
    <property type="molecule type" value="Genomic_DNA"/>
</dbReference>
<dbReference type="Gene3D" id="3.30.420.10">
    <property type="entry name" value="Ribonuclease H-like superfamily/Ribonuclease H"/>
    <property type="match status" value="1"/>
</dbReference>
<evidence type="ECO:0000256" key="6">
    <source>
        <dbReference type="ARBA" id="ARBA00022722"/>
    </source>
</evidence>
<dbReference type="FunFam" id="3.40.50.1010:FF:000001">
    <property type="entry name" value="DNA polymerase I"/>
    <property type="match status" value="1"/>
</dbReference>
<evidence type="ECO:0000259" key="16">
    <source>
        <dbReference type="SMART" id="SM00482"/>
    </source>
</evidence>
<dbReference type="PANTHER" id="PTHR10133:SF27">
    <property type="entry name" value="DNA POLYMERASE NU"/>
    <property type="match status" value="1"/>
</dbReference>
<dbReference type="InterPro" id="IPR036397">
    <property type="entry name" value="RNaseH_sf"/>
</dbReference>
<dbReference type="InterPro" id="IPR043502">
    <property type="entry name" value="DNA/RNA_pol_sf"/>
</dbReference>
<name>A0A0F9LBR5_9ZZZZ</name>
<dbReference type="InterPro" id="IPR020046">
    <property type="entry name" value="5-3_exonucl_a-hlix_arch_N"/>
</dbReference>
<accession>A0A0F9LBR5</accession>
<dbReference type="InterPro" id="IPR002421">
    <property type="entry name" value="5-3_exonuclease"/>
</dbReference>
<dbReference type="InterPro" id="IPR029060">
    <property type="entry name" value="PIN-like_dom_sf"/>
</dbReference>
<keyword evidence="7" id="KW-0227">DNA damage</keyword>
<keyword evidence="4" id="KW-0548">Nucleotidyltransferase</keyword>
<keyword evidence="8" id="KW-0378">Hydrolase</keyword>
<evidence type="ECO:0000256" key="14">
    <source>
        <dbReference type="SAM" id="Coils"/>
    </source>
</evidence>
<dbReference type="GO" id="GO:0008409">
    <property type="term" value="F:5'-3' exonuclease activity"/>
    <property type="evidence" value="ECO:0007669"/>
    <property type="project" value="InterPro"/>
</dbReference>
<dbReference type="Gene3D" id="3.30.70.370">
    <property type="match status" value="1"/>
</dbReference>
<dbReference type="GO" id="GO:0006302">
    <property type="term" value="P:double-strand break repair"/>
    <property type="evidence" value="ECO:0007669"/>
    <property type="project" value="TreeGrafter"/>
</dbReference>
<dbReference type="CDD" id="cd09898">
    <property type="entry name" value="H3TH_53EXO"/>
    <property type="match status" value="1"/>
</dbReference>
<keyword evidence="14" id="KW-0175">Coiled coil</keyword>
<dbReference type="FunFam" id="1.10.150.20:FF:000003">
    <property type="entry name" value="DNA polymerase I"/>
    <property type="match status" value="1"/>
</dbReference>
<dbReference type="InterPro" id="IPR008918">
    <property type="entry name" value="HhH2"/>
</dbReference>
<evidence type="ECO:0000256" key="1">
    <source>
        <dbReference type="ARBA" id="ARBA00007705"/>
    </source>
</evidence>
<gene>
    <name evidence="17" type="ORF">LCGC14_1234430</name>
</gene>
<dbReference type="Gene3D" id="3.40.50.1010">
    <property type="entry name" value="5'-nuclease"/>
    <property type="match status" value="1"/>
</dbReference>
<dbReference type="Gene3D" id="1.20.1060.10">
    <property type="entry name" value="Taq DNA Polymerase, Chain T, domain 4"/>
    <property type="match status" value="1"/>
</dbReference>
<dbReference type="PROSITE" id="PS00447">
    <property type="entry name" value="DNA_POLYMERASE_A"/>
    <property type="match status" value="1"/>
</dbReference>
<evidence type="ECO:0000256" key="10">
    <source>
        <dbReference type="ARBA" id="ARBA00022932"/>
    </source>
</evidence>
<sequence>MMKKNKELILIDGNALLYRAFYALPSFSNIEGIPTGAVYGFTRMLIKLLRKEEPQYIACAFDKGRKTFRHQKSKDYKANRPAMPEELVAQIPLVKETLEAFCIPVFEEEEYEADDLLGTLAKKGEKEGLRVKILSGDKDFLQLVSSSIFVLRPKKGISGTHLFDEEEVKEEFDISPSQIVDFLALAGDSSDNISGVPGIGPVTAKALIQEFDSLENLLENLEKLPLKKRELIKRYISQAKLSKELATIITSVPIKTNIEQLKVKEPDKDILFSLFKKLNFKGLMKEFALQKPQKANYKDYNEITTCQNLEDLVSKLKKTSFVLAVEKSGNLEGIAFFLKGGASYWLPLEQTKIKKNLIIGKLSPILEDSKIKKTTHNFKETIFKIREWEMNLDGLNFDTELAAYLLDPLASNYSLRDLSFNYLGIDPGQEFHPVKRAKLTGELALLLEKRLKEENLWDLFLKVEIPLLEVLVEMQEKGIKVNRATLEEFLQDIKKRGERLKEEIYQETGEKFNINSSKQLGRILFEKLNLPPIKKTKTGYSTDEEVLRTLCLLRPSLSKILEYRRLFKLETGYIKPLPELINPKTGRIHTSFNQTVTATGRLSSSQPNLQNIPIRNKLGERLRKAFLADKGYIFISADYSQIELRLLAHLSRDTNLKSAFLRGEDIHRQTAAEIFQVLPLQVTPQMRRKAKIVNFGILYGISPYGLSRDMGISQKEAEEYIQRYFERYPKVKEYIDRTLEEAREQRYVTTLMGRKRPLPEILVSNRKRREFAERTAINSPIQGGAADLIKLSMINLHRRLKKENWHAYIILQIHDELLLEAPENQIEMVRKIVKQEMEQVMKLSVPLIVNTKIGKNWGNMK</sequence>
<dbReference type="SMART" id="SM00475">
    <property type="entry name" value="53EXOc"/>
    <property type="match status" value="1"/>
</dbReference>
<dbReference type="CDD" id="cd06140">
    <property type="entry name" value="DNA_polA_I_Bacillus_like_exo"/>
    <property type="match status" value="1"/>
</dbReference>